<evidence type="ECO:0000313" key="3">
    <source>
        <dbReference type="Proteomes" id="UP000887116"/>
    </source>
</evidence>
<feature type="compositionally biased region" description="Low complexity" evidence="1">
    <location>
        <begin position="9"/>
        <end position="21"/>
    </location>
</feature>
<dbReference type="Proteomes" id="UP000887116">
    <property type="component" value="Unassembled WGS sequence"/>
</dbReference>
<accession>A0A8X6GP94</accession>
<organism evidence="2 3">
    <name type="scientific">Trichonephila clavata</name>
    <name type="common">Joro spider</name>
    <name type="synonym">Nephila clavata</name>
    <dbReference type="NCBI Taxonomy" id="2740835"/>
    <lineage>
        <taxon>Eukaryota</taxon>
        <taxon>Metazoa</taxon>
        <taxon>Ecdysozoa</taxon>
        <taxon>Arthropoda</taxon>
        <taxon>Chelicerata</taxon>
        <taxon>Arachnida</taxon>
        <taxon>Araneae</taxon>
        <taxon>Araneomorphae</taxon>
        <taxon>Entelegynae</taxon>
        <taxon>Araneoidea</taxon>
        <taxon>Nephilidae</taxon>
        <taxon>Trichonephila</taxon>
    </lineage>
</organism>
<proteinExistence type="predicted"/>
<comment type="caution">
    <text evidence="2">The sequence shown here is derived from an EMBL/GenBank/DDBJ whole genome shotgun (WGS) entry which is preliminary data.</text>
</comment>
<evidence type="ECO:0000313" key="2">
    <source>
        <dbReference type="EMBL" id="GFR08357.1"/>
    </source>
</evidence>
<sequence>MGRGGGEIGPKPGQPVRAAQAGEREEGEAQKTKDGGLCQQSTGGAVSNCSPFTLCQNAVRSSFVLFKSVKAFEHGESSVTLECSS</sequence>
<feature type="region of interest" description="Disordered" evidence="1">
    <location>
        <begin position="1"/>
        <end position="37"/>
    </location>
</feature>
<name>A0A8X6GP94_TRICU</name>
<gene>
    <name evidence="2" type="ORF">TNCT_535621</name>
</gene>
<reference evidence="2" key="1">
    <citation type="submission" date="2020-07" db="EMBL/GenBank/DDBJ databases">
        <title>Multicomponent nature underlies the extraordinary mechanical properties of spider dragline silk.</title>
        <authorList>
            <person name="Kono N."/>
            <person name="Nakamura H."/>
            <person name="Mori M."/>
            <person name="Yoshida Y."/>
            <person name="Ohtoshi R."/>
            <person name="Malay A.D."/>
            <person name="Moran D.A.P."/>
            <person name="Tomita M."/>
            <person name="Numata K."/>
            <person name="Arakawa K."/>
        </authorList>
    </citation>
    <scope>NUCLEOTIDE SEQUENCE</scope>
</reference>
<keyword evidence="3" id="KW-1185">Reference proteome</keyword>
<evidence type="ECO:0000256" key="1">
    <source>
        <dbReference type="SAM" id="MobiDB-lite"/>
    </source>
</evidence>
<feature type="compositionally biased region" description="Basic and acidic residues" evidence="1">
    <location>
        <begin position="22"/>
        <end position="34"/>
    </location>
</feature>
<protein>
    <submittedName>
        <fullName evidence="2">Uncharacterized protein</fullName>
    </submittedName>
</protein>
<dbReference type="AlphaFoldDB" id="A0A8X6GP94"/>
<dbReference type="EMBL" id="BMAO01036158">
    <property type="protein sequence ID" value="GFR08357.1"/>
    <property type="molecule type" value="Genomic_DNA"/>
</dbReference>